<gene>
    <name evidence="2" type="ORF">BSOLF_0655</name>
</gene>
<feature type="transmembrane region" description="Helical" evidence="1">
    <location>
        <begin position="80"/>
        <end position="110"/>
    </location>
</feature>
<comment type="caution">
    <text evidence="2">The sequence shown here is derived from an EMBL/GenBank/DDBJ whole genome shotgun (WGS) entry which is preliminary data.</text>
</comment>
<proteinExistence type="predicted"/>
<dbReference type="AlphaFoldDB" id="A0A2R6Y566"/>
<protein>
    <recommendedName>
        <fullName evidence="4">DUF4064 domain-containing protein</fullName>
    </recommendedName>
</protein>
<organism evidence="2 3">
    <name type="scientific">Candidatus Carbonibacillus altaicus</name>
    <dbReference type="NCBI Taxonomy" id="2163959"/>
    <lineage>
        <taxon>Bacteria</taxon>
        <taxon>Bacillati</taxon>
        <taxon>Bacillota</taxon>
        <taxon>Bacilli</taxon>
        <taxon>Bacillales</taxon>
        <taxon>Candidatus Carbonibacillus</taxon>
    </lineage>
</organism>
<dbReference type="Proteomes" id="UP000244338">
    <property type="component" value="Unassembled WGS sequence"/>
</dbReference>
<dbReference type="EMBL" id="PEBX01000002">
    <property type="protein sequence ID" value="PTQ57793.1"/>
    <property type="molecule type" value="Genomic_DNA"/>
</dbReference>
<keyword evidence="1" id="KW-0472">Membrane</keyword>
<evidence type="ECO:0000313" key="3">
    <source>
        <dbReference type="Proteomes" id="UP000244338"/>
    </source>
</evidence>
<evidence type="ECO:0000256" key="1">
    <source>
        <dbReference type="SAM" id="Phobius"/>
    </source>
</evidence>
<evidence type="ECO:0000313" key="2">
    <source>
        <dbReference type="EMBL" id="PTQ57793.1"/>
    </source>
</evidence>
<name>A0A2R6Y566_9BACL</name>
<sequence length="116" mass="11863">MLKPSTGRLKTIKLASLILGLIGGVIGFMTGGFLMLAALGSESGGGAIWAIGLMFISVLGIVGAALALKNPVASGILQLISAVLGLFVGFFVAYFMAFPFLLIGGILALADPRKEH</sequence>
<keyword evidence="1" id="KW-0812">Transmembrane</keyword>
<feature type="transmembrane region" description="Helical" evidence="1">
    <location>
        <begin position="12"/>
        <end position="40"/>
    </location>
</feature>
<feature type="transmembrane region" description="Helical" evidence="1">
    <location>
        <begin position="46"/>
        <end position="68"/>
    </location>
</feature>
<evidence type="ECO:0008006" key="4">
    <source>
        <dbReference type="Google" id="ProtNLM"/>
    </source>
</evidence>
<keyword evidence="1" id="KW-1133">Transmembrane helix</keyword>
<reference evidence="3" key="1">
    <citation type="journal article" date="2018" name="Sci. Rep.">
        <title>Lignite coal burning seam in the remote Altai Mountains harbors a hydrogen-driven thermophilic microbial community.</title>
        <authorList>
            <person name="Kadnikov V.V."/>
            <person name="Mardanov A.V."/>
            <person name="Ivasenko D.A."/>
            <person name="Antsiferov D.V."/>
            <person name="Beletsky A.V."/>
            <person name="Karnachuk O.V."/>
            <person name="Ravin N.V."/>
        </authorList>
    </citation>
    <scope>NUCLEOTIDE SEQUENCE [LARGE SCALE GENOMIC DNA]</scope>
</reference>
<accession>A0A2R6Y566</accession>